<evidence type="ECO:0000256" key="7">
    <source>
        <dbReference type="ARBA" id="ARBA00023038"/>
    </source>
</evidence>
<evidence type="ECO:0000259" key="12">
    <source>
        <dbReference type="PROSITE" id="PS50106"/>
    </source>
</evidence>
<keyword evidence="7 10" id="KW-0440">LIM domain</keyword>
<dbReference type="Pfam" id="PF00595">
    <property type="entry name" value="PDZ"/>
    <property type="match status" value="1"/>
</dbReference>
<evidence type="ECO:0000256" key="10">
    <source>
        <dbReference type="PROSITE-ProRule" id="PRU00125"/>
    </source>
</evidence>
<dbReference type="GO" id="GO:0005912">
    <property type="term" value="C:adherens junction"/>
    <property type="evidence" value="ECO:0007669"/>
    <property type="project" value="TreeGrafter"/>
</dbReference>
<dbReference type="Gene3D" id="2.10.110.10">
    <property type="entry name" value="Cysteine Rich Protein"/>
    <property type="match status" value="1"/>
</dbReference>
<evidence type="ECO:0000256" key="1">
    <source>
        <dbReference type="ARBA" id="ARBA00004216"/>
    </source>
</evidence>
<keyword evidence="8" id="KW-0206">Cytoskeleton</keyword>
<dbReference type="FunFam" id="2.30.42.10:FF:000055">
    <property type="entry name" value="PDZ and LIM domain protein 3"/>
    <property type="match status" value="1"/>
</dbReference>
<dbReference type="GO" id="GO:0046872">
    <property type="term" value="F:metal ion binding"/>
    <property type="evidence" value="ECO:0007669"/>
    <property type="project" value="UniProtKB-KW"/>
</dbReference>
<dbReference type="GO" id="GO:0001725">
    <property type="term" value="C:stress fiber"/>
    <property type="evidence" value="ECO:0007669"/>
    <property type="project" value="TreeGrafter"/>
</dbReference>
<feature type="non-terminal residue" evidence="13">
    <location>
        <position position="330"/>
    </location>
</feature>
<dbReference type="CDD" id="cd09448">
    <property type="entry name" value="LIM_CLP36"/>
    <property type="match status" value="1"/>
</dbReference>
<name>A0A093DVI2_9AVES</name>
<dbReference type="SMART" id="SM00132">
    <property type="entry name" value="LIM"/>
    <property type="match status" value="1"/>
</dbReference>
<accession>A0A093DVI2</accession>
<dbReference type="Proteomes" id="UP000053149">
    <property type="component" value="Unassembled WGS sequence"/>
</dbReference>
<dbReference type="GO" id="GO:0030036">
    <property type="term" value="P:actin cytoskeleton organization"/>
    <property type="evidence" value="ECO:0007669"/>
    <property type="project" value="TreeGrafter"/>
</dbReference>
<dbReference type="Gene3D" id="2.30.42.10">
    <property type="match status" value="1"/>
</dbReference>
<dbReference type="PROSITE" id="PS50023">
    <property type="entry name" value="LIM_DOMAIN_2"/>
    <property type="match status" value="1"/>
</dbReference>
<dbReference type="SUPFAM" id="SSF57716">
    <property type="entry name" value="Glucocorticoid receptor-like (DNA-binding domain)"/>
    <property type="match status" value="2"/>
</dbReference>
<dbReference type="GO" id="GO:0003779">
    <property type="term" value="F:actin binding"/>
    <property type="evidence" value="ECO:0007669"/>
    <property type="project" value="TreeGrafter"/>
</dbReference>
<dbReference type="InterPro" id="IPR028537">
    <property type="entry name" value="PDLIM1_LIM"/>
</dbReference>
<evidence type="ECO:0000256" key="2">
    <source>
        <dbReference type="ARBA" id="ARBA00004245"/>
    </source>
</evidence>
<evidence type="ECO:0000256" key="4">
    <source>
        <dbReference type="ARBA" id="ARBA00022490"/>
    </source>
</evidence>
<gene>
    <name evidence="13" type="ORF">N339_02743</name>
</gene>
<dbReference type="EMBL" id="KL231643">
    <property type="protein sequence ID" value="KFV06141.1"/>
    <property type="molecule type" value="Genomic_DNA"/>
</dbReference>
<dbReference type="InterPro" id="IPR006643">
    <property type="entry name" value="Zasp-like_motif"/>
</dbReference>
<evidence type="ECO:0000259" key="11">
    <source>
        <dbReference type="PROSITE" id="PS50023"/>
    </source>
</evidence>
<protein>
    <submittedName>
        <fullName evidence="13">PDZ and LIM domain protein 1</fullName>
    </submittedName>
</protein>
<dbReference type="InterPro" id="IPR001478">
    <property type="entry name" value="PDZ"/>
</dbReference>
<feature type="domain" description="PDZ" evidence="12">
    <location>
        <begin position="1"/>
        <end position="57"/>
    </location>
</feature>
<dbReference type="SMART" id="SM00228">
    <property type="entry name" value="PDZ"/>
    <property type="match status" value="1"/>
</dbReference>
<keyword evidence="4" id="KW-0963">Cytoplasm</keyword>
<dbReference type="SUPFAM" id="SSF50156">
    <property type="entry name" value="PDZ domain-like"/>
    <property type="match status" value="1"/>
</dbReference>
<keyword evidence="6 10" id="KW-0862">Zinc</keyword>
<dbReference type="GO" id="GO:0051371">
    <property type="term" value="F:muscle alpha-actinin binding"/>
    <property type="evidence" value="ECO:0007669"/>
    <property type="project" value="TreeGrafter"/>
</dbReference>
<reference evidence="13 14" key="1">
    <citation type="submission" date="2014-04" db="EMBL/GenBank/DDBJ databases">
        <title>Genome evolution of avian class.</title>
        <authorList>
            <person name="Zhang G."/>
            <person name="Li C."/>
        </authorList>
    </citation>
    <scope>NUCLEOTIDE SEQUENCE [LARGE SCALE GENOMIC DNA]</scope>
    <source>
        <strain evidence="13">BGI_N339</strain>
    </source>
</reference>
<dbReference type="InterPro" id="IPR001781">
    <property type="entry name" value="Znf_LIM"/>
</dbReference>
<dbReference type="InterPro" id="IPR036034">
    <property type="entry name" value="PDZ_sf"/>
</dbReference>
<evidence type="ECO:0000313" key="13">
    <source>
        <dbReference type="EMBL" id="KFV06141.1"/>
    </source>
</evidence>
<dbReference type="InterPro" id="IPR031847">
    <property type="entry name" value="PDLI1-4/Zasp-like_mid"/>
</dbReference>
<evidence type="ECO:0000256" key="9">
    <source>
        <dbReference type="ARBA" id="ARBA00023273"/>
    </source>
</evidence>
<keyword evidence="14" id="KW-1185">Reference proteome</keyword>
<organism evidence="13 14">
    <name type="scientific">Pterocles gutturalis</name>
    <name type="common">yellow-throated sandgrouse</name>
    <dbReference type="NCBI Taxonomy" id="240206"/>
    <lineage>
        <taxon>Eukaryota</taxon>
        <taxon>Metazoa</taxon>
        <taxon>Chordata</taxon>
        <taxon>Craniata</taxon>
        <taxon>Vertebrata</taxon>
        <taxon>Euteleostomi</taxon>
        <taxon>Archelosauria</taxon>
        <taxon>Archosauria</taxon>
        <taxon>Dinosauria</taxon>
        <taxon>Saurischia</taxon>
        <taxon>Theropoda</taxon>
        <taxon>Coelurosauria</taxon>
        <taxon>Aves</taxon>
        <taxon>Neognathae</taxon>
        <taxon>Neoaves</taxon>
        <taxon>Columbimorphae</taxon>
        <taxon>Pterocliformes</taxon>
        <taxon>Pteroclidae</taxon>
        <taxon>Pterocles</taxon>
    </lineage>
</organism>
<dbReference type="GO" id="GO:0030018">
    <property type="term" value="C:Z disc"/>
    <property type="evidence" value="ECO:0007669"/>
    <property type="project" value="UniProtKB-SubCell"/>
</dbReference>
<dbReference type="SMART" id="SM00735">
    <property type="entry name" value="ZM"/>
    <property type="match status" value="2"/>
</dbReference>
<dbReference type="Pfam" id="PF15936">
    <property type="entry name" value="DUF4749"/>
    <property type="match status" value="2"/>
</dbReference>
<feature type="domain" description="LIM zinc-binding" evidence="11">
    <location>
        <begin position="259"/>
        <end position="318"/>
    </location>
</feature>
<dbReference type="FunFam" id="2.10.110.10:FF:000026">
    <property type="entry name" value="PDZ and LIM domain protein 3"/>
    <property type="match status" value="1"/>
</dbReference>
<feature type="non-terminal residue" evidence="13">
    <location>
        <position position="1"/>
    </location>
</feature>
<dbReference type="PANTHER" id="PTHR24214">
    <property type="entry name" value="PDZ AND LIM DOMAIN PROTEIN ZASP"/>
    <property type="match status" value="1"/>
</dbReference>
<dbReference type="GO" id="GO:0030027">
    <property type="term" value="C:lamellipodium"/>
    <property type="evidence" value="ECO:0007669"/>
    <property type="project" value="UniProtKB-SubCell"/>
</dbReference>
<comment type="subcellular location">
    <subcellularLocation>
        <location evidence="3">Cell projection</location>
        <location evidence="3">Lamellipodium</location>
    </subcellularLocation>
    <subcellularLocation>
        <location evidence="2">Cytoplasm</location>
        <location evidence="2">Cytoskeleton</location>
    </subcellularLocation>
    <subcellularLocation>
        <location evidence="1">Cytoplasm</location>
        <location evidence="1">Myofibril</location>
        <location evidence="1">Sarcomere</location>
        <location evidence="1">Z line</location>
    </subcellularLocation>
</comment>
<dbReference type="PROSITE" id="PS50106">
    <property type="entry name" value="PDZ"/>
    <property type="match status" value="1"/>
</dbReference>
<evidence type="ECO:0000256" key="3">
    <source>
        <dbReference type="ARBA" id="ARBA00004510"/>
    </source>
</evidence>
<dbReference type="GO" id="GO:0061061">
    <property type="term" value="P:muscle structure development"/>
    <property type="evidence" value="ECO:0007669"/>
    <property type="project" value="TreeGrafter"/>
</dbReference>
<keyword evidence="5 10" id="KW-0479">Metal-binding</keyword>
<keyword evidence="9" id="KW-0966">Cell projection</keyword>
<evidence type="ECO:0000256" key="5">
    <source>
        <dbReference type="ARBA" id="ARBA00022723"/>
    </source>
</evidence>
<dbReference type="AlphaFoldDB" id="A0A093DVI2"/>
<evidence type="ECO:0000313" key="14">
    <source>
        <dbReference type="Proteomes" id="UP000053149"/>
    </source>
</evidence>
<dbReference type="GO" id="GO:0031941">
    <property type="term" value="C:filamentous actin"/>
    <property type="evidence" value="ECO:0007669"/>
    <property type="project" value="TreeGrafter"/>
</dbReference>
<evidence type="ECO:0000256" key="8">
    <source>
        <dbReference type="ARBA" id="ARBA00023212"/>
    </source>
</evidence>
<evidence type="ECO:0000256" key="6">
    <source>
        <dbReference type="ARBA" id="ARBA00022833"/>
    </source>
</evidence>
<dbReference type="PROSITE" id="PS00478">
    <property type="entry name" value="LIM_DOMAIN_1"/>
    <property type="match status" value="1"/>
</dbReference>
<dbReference type="InterPro" id="IPR050604">
    <property type="entry name" value="PDZ-LIM_domain"/>
</dbReference>
<dbReference type="GO" id="GO:0007507">
    <property type="term" value="P:heart development"/>
    <property type="evidence" value="ECO:0007669"/>
    <property type="project" value="TreeGrafter"/>
</dbReference>
<dbReference type="PANTHER" id="PTHR24214:SF5">
    <property type="entry name" value="PDZ AND LIM DOMAIN PROTEIN 1"/>
    <property type="match status" value="1"/>
</dbReference>
<proteinExistence type="predicted"/>
<sequence>ILSQVTPGSKAAIANLCIGDQIIAIDGVNTDNMTHLEAQNKIKGCTDELTLTVSRTESKVWSPFVNEEGKTHPYKMNLASQPQEIRHIGSAHNRSAVPFTAATASAPRVITAQYNSPAGLYSSENIQTFNIRVGPEQLKHAAQACPNSPMEVEVPGLKVLHVQFNSPLQLYSQSNIMDSLQGQISSISPDFPRESEVYKMLQENQESNEPPRQSASFLVLQEILESEEKGDPTKPSGFRSVKAPTTKVAASIGNAQKLPMCEKCGSGIVGVFVKIRDKQRHPECYVCSDCGTNLKQKGHFFVEDQIYCEKHARERVIPPEGYEVVTVFPK</sequence>
<dbReference type="Pfam" id="PF00412">
    <property type="entry name" value="LIM"/>
    <property type="match status" value="1"/>
</dbReference>